<name>A0A7G6E8S3_THEFR</name>
<dbReference type="CDD" id="cd07304">
    <property type="entry name" value="Chorismate_synthase"/>
    <property type="match status" value="1"/>
</dbReference>
<dbReference type="PANTHER" id="PTHR21085">
    <property type="entry name" value="CHORISMATE SYNTHASE"/>
    <property type="match status" value="1"/>
</dbReference>
<evidence type="ECO:0000313" key="13">
    <source>
        <dbReference type="EMBL" id="QNB48477.1"/>
    </source>
</evidence>
<evidence type="ECO:0000256" key="11">
    <source>
        <dbReference type="HAMAP-Rule" id="MF_00300"/>
    </source>
</evidence>
<evidence type="ECO:0000256" key="6">
    <source>
        <dbReference type="ARBA" id="ARBA00022643"/>
    </source>
</evidence>
<feature type="binding site" evidence="11">
    <location>
        <position position="45"/>
    </location>
    <ligand>
        <name>NADP(+)</name>
        <dbReference type="ChEBI" id="CHEBI:58349"/>
    </ligand>
</feature>
<dbReference type="FunFam" id="3.60.150.10:FF:000002">
    <property type="entry name" value="Chorismate synthase"/>
    <property type="match status" value="1"/>
</dbReference>
<accession>A0A7G6E8S3</accession>
<evidence type="ECO:0000256" key="12">
    <source>
        <dbReference type="RuleBase" id="RU000605"/>
    </source>
</evidence>
<evidence type="ECO:0000256" key="3">
    <source>
        <dbReference type="ARBA" id="ARBA00013036"/>
    </source>
</evidence>
<dbReference type="Gene3D" id="3.60.150.10">
    <property type="entry name" value="Chorismate synthase AroC"/>
    <property type="match status" value="1"/>
</dbReference>
<comment type="subunit">
    <text evidence="11">Homotetramer.</text>
</comment>
<protein>
    <recommendedName>
        <fullName evidence="3 11">Chorismate synthase</fullName>
        <shortName evidence="11">CS</shortName>
        <ecNumber evidence="3 11">4.2.3.5</ecNumber>
    </recommendedName>
    <alternativeName>
        <fullName evidence="11">5-enolpyruvylshikimate-3-phosphate phospholyase</fullName>
    </alternativeName>
</protein>
<evidence type="ECO:0000256" key="10">
    <source>
        <dbReference type="ARBA" id="ARBA00023239"/>
    </source>
</evidence>
<comment type="cofactor">
    <cofactor evidence="11 12">
        <name>FMNH2</name>
        <dbReference type="ChEBI" id="CHEBI:57618"/>
    </cofactor>
    <text evidence="11 12">Reduced FMN (FMNH(2)).</text>
</comment>
<comment type="similarity">
    <text evidence="2 11 12">Belongs to the chorismate synthase family.</text>
</comment>
<proteinExistence type="inferred from homology"/>
<evidence type="ECO:0000313" key="14">
    <source>
        <dbReference type="Proteomes" id="UP000515847"/>
    </source>
</evidence>
<reference evidence="13 14" key="1">
    <citation type="journal article" date="2019" name="Front. Microbiol.">
        <title>Thermoanaerosceptrum fracticalcis gen. nov. sp. nov., a Novel Fumarate-Fermenting Microorganism From a Deep Fractured Carbonate Aquifer of the US Great Basin.</title>
        <authorList>
            <person name="Hamilton-Brehm S.D."/>
            <person name="Stewart L.E."/>
            <person name="Zavarin M."/>
            <person name="Caldwell M."/>
            <person name="Lawson P.A."/>
            <person name="Onstott T.C."/>
            <person name="Grzymski J."/>
            <person name="Neveux I."/>
            <person name="Lollar B.S."/>
            <person name="Russell C.E."/>
            <person name="Moser D.P."/>
        </authorList>
    </citation>
    <scope>NUCLEOTIDE SEQUENCE [LARGE SCALE GENOMIC DNA]</scope>
    <source>
        <strain evidence="13 14">DRI-13</strain>
    </source>
</reference>
<dbReference type="GO" id="GO:0005829">
    <property type="term" value="C:cytosol"/>
    <property type="evidence" value="ECO:0007669"/>
    <property type="project" value="TreeGrafter"/>
</dbReference>
<keyword evidence="10 11" id="KW-0456">Lyase</keyword>
<evidence type="ECO:0000256" key="5">
    <source>
        <dbReference type="ARBA" id="ARBA00022630"/>
    </source>
</evidence>
<comment type="pathway">
    <text evidence="1 11 12">Metabolic intermediate biosynthesis; chorismate biosynthesis; chorismate from D-erythrose 4-phosphate and phosphoenolpyruvate: step 7/7.</text>
</comment>
<feature type="binding site" evidence="11">
    <location>
        <begin position="305"/>
        <end position="309"/>
    </location>
    <ligand>
        <name>FMN</name>
        <dbReference type="ChEBI" id="CHEBI:58210"/>
    </ligand>
</feature>
<dbReference type="PROSITE" id="PS00788">
    <property type="entry name" value="CHORISMATE_SYNTHASE_2"/>
    <property type="match status" value="1"/>
</dbReference>
<dbReference type="Proteomes" id="UP000515847">
    <property type="component" value="Chromosome"/>
</dbReference>
<sequence>MRYLSAGESHGQALTAIIEGLPAGLKIHKENIDELLKRRQGGYGRGGRMAIEQDRVEFLSGLRGSLTLGSPLTLLIRNKDWENWQEIMAPGDGALLTERVVTKPRPGHADLPGALKYRQRDIRNILERASARETAVRVAVGAVAQELLAAFGIRVQGQVVAIGPVRGEASGKIMGRELYDNPFYCPDNNAAEAMREAVDQARKEGDSLGGVFQVIVEGVPPGLGSHVQWDRRLDGRLAQSLMSIPAIKGVEIGLGLEGAVLPGSQVHDEIHYSPERGFYHRTNHAGGLEGGITNGENIVIRAAMKPIPTLLSPLNSVDILSKEPFQAAVERSDVCAVPAAAIVGEAAVAWEIAVALLEKFGGDHLEEMLVNYNHYLEYLKKW</sequence>
<keyword evidence="4 11" id="KW-0028">Amino-acid biosynthesis</keyword>
<evidence type="ECO:0000256" key="1">
    <source>
        <dbReference type="ARBA" id="ARBA00005044"/>
    </source>
</evidence>
<dbReference type="Pfam" id="PF01264">
    <property type="entry name" value="Chorismate_synt"/>
    <property type="match status" value="1"/>
</dbReference>
<dbReference type="PROSITE" id="PS00789">
    <property type="entry name" value="CHORISMATE_SYNTHASE_3"/>
    <property type="match status" value="1"/>
</dbReference>
<dbReference type="PANTHER" id="PTHR21085:SF0">
    <property type="entry name" value="CHORISMATE SYNTHASE"/>
    <property type="match status" value="1"/>
</dbReference>
<keyword evidence="14" id="KW-1185">Reference proteome</keyword>
<comment type="function">
    <text evidence="11">Catalyzes the anti-1,4-elimination of the C-3 phosphate and the C-6 proR hydrogen from 5-enolpyruvylshikimate-3-phosphate (EPSP) to yield chorismate, which is the branch point compound that serves as the starting substrate for the three terminal pathways of aromatic amino acid biosynthesis. This reaction introduces a second double bond into the aromatic ring system.</text>
</comment>
<keyword evidence="8 11" id="KW-0521">NADP</keyword>
<keyword evidence="6 11" id="KW-0288">FMN</keyword>
<dbReference type="InterPro" id="IPR020541">
    <property type="entry name" value="Chorismate_synthase_CS"/>
</dbReference>
<evidence type="ECO:0000256" key="2">
    <source>
        <dbReference type="ARBA" id="ARBA00008014"/>
    </source>
</evidence>
<dbReference type="InterPro" id="IPR000453">
    <property type="entry name" value="Chorismate_synth"/>
</dbReference>
<comment type="catalytic activity">
    <reaction evidence="11 12">
        <text>5-O-(1-carboxyvinyl)-3-phosphoshikimate = chorismate + phosphate</text>
        <dbReference type="Rhea" id="RHEA:21020"/>
        <dbReference type="ChEBI" id="CHEBI:29748"/>
        <dbReference type="ChEBI" id="CHEBI:43474"/>
        <dbReference type="ChEBI" id="CHEBI:57701"/>
        <dbReference type="EC" id="4.2.3.5"/>
    </reaction>
</comment>
<dbReference type="EMBL" id="CP045798">
    <property type="protein sequence ID" value="QNB48477.1"/>
    <property type="molecule type" value="Genomic_DNA"/>
</dbReference>
<evidence type="ECO:0000256" key="9">
    <source>
        <dbReference type="ARBA" id="ARBA00023141"/>
    </source>
</evidence>
<dbReference type="PROSITE" id="PS00787">
    <property type="entry name" value="CHORISMATE_SYNTHASE_1"/>
    <property type="match status" value="1"/>
</dbReference>
<keyword evidence="9 11" id="KW-0057">Aromatic amino acid biosynthesis</keyword>
<dbReference type="PIRSF" id="PIRSF001456">
    <property type="entry name" value="Chorismate_synth"/>
    <property type="match status" value="1"/>
</dbReference>
<feature type="binding site" evidence="11">
    <location>
        <position position="290"/>
    </location>
    <ligand>
        <name>FMN</name>
        <dbReference type="ChEBI" id="CHEBI:58210"/>
    </ligand>
</feature>
<evidence type="ECO:0000256" key="4">
    <source>
        <dbReference type="ARBA" id="ARBA00022605"/>
    </source>
</evidence>
<dbReference type="GO" id="GO:0009423">
    <property type="term" value="P:chorismate biosynthetic process"/>
    <property type="evidence" value="ECO:0007669"/>
    <property type="project" value="UniProtKB-UniRule"/>
</dbReference>
<keyword evidence="7 11" id="KW-0274">FAD</keyword>
<dbReference type="GO" id="GO:0008652">
    <property type="term" value="P:amino acid biosynthetic process"/>
    <property type="evidence" value="ECO:0007669"/>
    <property type="project" value="UniProtKB-KW"/>
</dbReference>
<dbReference type="GO" id="GO:0009073">
    <property type="term" value="P:aromatic amino acid family biosynthetic process"/>
    <property type="evidence" value="ECO:0007669"/>
    <property type="project" value="UniProtKB-KW"/>
</dbReference>
<dbReference type="AlphaFoldDB" id="A0A7G6E8S3"/>
<evidence type="ECO:0000256" key="7">
    <source>
        <dbReference type="ARBA" id="ARBA00022827"/>
    </source>
</evidence>
<comment type="caution">
    <text evidence="11">Lacks conserved residue(s) required for the propagation of feature annotation.</text>
</comment>
<dbReference type="KEGG" id="tfr:BR63_16060"/>
<keyword evidence="5 11" id="KW-0285">Flavoprotein</keyword>
<feature type="binding site" evidence="11">
    <location>
        <position position="39"/>
    </location>
    <ligand>
        <name>NADP(+)</name>
        <dbReference type="ChEBI" id="CHEBI:58349"/>
    </ligand>
</feature>
<evidence type="ECO:0000256" key="8">
    <source>
        <dbReference type="ARBA" id="ARBA00022857"/>
    </source>
</evidence>
<dbReference type="GO" id="GO:0004107">
    <property type="term" value="F:chorismate synthase activity"/>
    <property type="evidence" value="ECO:0007669"/>
    <property type="project" value="UniProtKB-UniRule"/>
</dbReference>
<dbReference type="NCBIfam" id="NF003793">
    <property type="entry name" value="PRK05382.1"/>
    <property type="match status" value="1"/>
</dbReference>
<feature type="binding site" evidence="11">
    <location>
        <position position="331"/>
    </location>
    <ligand>
        <name>FMN</name>
        <dbReference type="ChEBI" id="CHEBI:58210"/>
    </ligand>
</feature>
<dbReference type="UniPathway" id="UPA00053">
    <property type="reaction ID" value="UER00090"/>
</dbReference>
<feature type="binding site" evidence="11">
    <location>
        <begin position="128"/>
        <end position="130"/>
    </location>
    <ligand>
        <name>FMN</name>
        <dbReference type="ChEBI" id="CHEBI:58210"/>
    </ligand>
</feature>
<organism evidence="13 14">
    <name type="scientific">Thermanaerosceptrum fracticalcis</name>
    <dbReference type="NCBI Taxonomy" id="1712410"/>
    <lineage>
        <taxon>Bacteria</taxon>
        <taxon>Bacillati</taxon>
        <taxon>Bacillota</taxon>
        <taxon>Clostridia</taxon>
        <taxon>Eubacteriales</taxon>
        <taxon>Peptococcaceae</taxon>
        <taxon>Thermanaerosceptrum</taxon>
    </lineage>
</organism>
<gene>
    <name evidence="11 13" type="primary">aroC</name>
    <name evidence="13" type="ORF">BR63_16060</name>
</gene>
<dbReference type="SUPFAM" id="SSF103263">
    <property type="entry name" value="Chorismate synthase, AroC"/>
    <property type="match status" value="1"/>
</dbReference>
<dbReference type="NCBIfam" id="TIGR00033">
    <property type="entry name" value="aroC"/>
    <property type="match status" value="1"/>
</dbReference>
<dbReference type="EC" id="4.2.3.5" evidence="3 11"/>
<dbReference type="GO" id="GO:0010181">
    <property type="term" value="F:FMN binding"/>
    <property type="evidence" value="ECO:0007669"/>
    <property type="project" value="TreeGrafter"/>
</dbReference>
<dbReference type="HAMAP" id="MF_00300">
    <property type="entry name" value="Chorismate_synth"/>
    <property type="match status" value="1"/>
</dbReference>
<dbReference type="InterPro" id="IPR035904">
    <property type="entry name" value="Chorismate_synth_AroC_sf"/>
</dbReference>